<evidence type="ECO:0000313" key="1">
    <source>
        <dbReference type="EMBL" id="KAK6180800.1"/>
    </source>
</evidence>
<accession>A0AAN8JSL5</accession>
<gene>
    <name evidence="1" type="ORF">SNE40_008786</name>
</gene>
<evidence type="ECO:0000313" key="2">
    <source>
        <dbReference type="Proteomes" id="UP001347796"/>
    </source>
</evidence>
<comment type="caution">
    <text evidence="1">The sequence shown here is derived from an EMBL/GenBank/DDBJ whole genome shotgun (WGS) entry which is preliminary data.</text>
</comment>
<sequence length="344" mass="37678">MLVLLLCFLPLAFAGYIPGKQCGGVVCLDDEDVQCIPQNNYCRCKDGLWGNGRFACVERSSTCLCYLFGDPYITAFSGSVMAAPIPCRHILTEFTTPSGVYVKVSATGGNRDDKDYPGFVMEDEVFFRASKGKTTAHADIRRSGFYNKGLKVPLPVADNFPDFGLTVYGEFQSHYWRLELPRHAVAVRYRSADSSITIQTPKGSKFVKERLCGQCSDGPGQYEKEASAMGLTKKEWSFYKQAFNLESKNEDRQVCIDFDAAVKATPKDKQAAGLKFCGAPFSHNDIGSCFTEAFGKPNILQKTVTCLTDFTAGKTSDWCAAGAKAKSGCSNKGVDFSVIESQCT</sequence>
<name>A0AAN8JSL5_PATCE</name>
<dbReference type="EMBL" id="JAZGQO010000007">
    <property type="protein sequence ID" value="KAK6180800.1"/>
    <property type="molecule type" value="Genomic_DNA"/>
</dbReference>
<protein>
    <recommendedName>
        <fullName evidence="3">VWFD domain-containing protein</fullName>
    </recommendedName>
</protein>
<proteinExistence type="predicted"/>
<reference evidence="1 2" key="1">
    <citation type="submission" date="2024-01" db="EMBL/GenBank/DDBJ databases">
        <title>The genome of the rayed Mediterranean limpet Patella caerulea (Linnaeus, 1758).</title>
        <authorList>
            <person name="Anh-Thu Weber A."/>
            <person name="Halstead-Nussloch G."/>
        </authorList>
    </citation>
    <scope>NUCLEOTIDE SEQUENCE [LARGE SCALE GENOMIC DNA]</scope>
    <source>
        <strain evidence="1">AATW-2023a</strain>
        <tissue evidence="1">Whole specimen</tissue>
    </source>
</reference>
<dbReference type="Proteomes" id="UP001347796">
    <property type="component" value="Unassembled WGS sequence"/>
</dbReference>
<organism evidence="1 2">
    <name type="scientific">Patella caerulea</name>
    <name type="common">Rayed Mediterranean limpet</name>
    <dbReference type="NCBI Taxonomy" id="87958"/>
    <lineage>
        <taxon>Eukaryota</taxon>
        <taxon>Metazoa</taxon>
        <taxon>Spiralia</taxon>
        <taxon>Lophotrochozoa</taxon>
        <taxon>Mollusca</taxon>
        <taxon>Gastropoda</taxon>
        <taxon>Patellogastropoda</taxon>
        <taxon>Patelloidea</taxon>
        <taxon>Patellidae</taxon>
        <taxon>Patella</taxon>
    </lineage>
</organism>
<keyword evidence="2" id="KW-1185">Reference proteome</keyword>
<dbReference type="AlphaFoldDB" id="A0AAN8JSL5"/>
<evidence type="ECO:0008006" key="3">
    <source>
        <dbReference type="Google" id="ProtNLM"/>
    </source>
</evidence>